<dbReference type="eggNOG" id="ENOG5030I2E">
    <property type="taxonomic scope" value="Bacteria"/>
</dbReference>
<dbReference type="RefSeq" id="WP_015206072.1">
    <property type="nucleotide sequence ID" value="NC_019757.1"/>
</dbReference>
<dbReference type="OrthoDB" id="525451at2"/>
<protein>
    <recommendedName>
        <fullName evidence="3">DUF4331 domain-containing protein</fullName>
    </recommendedName>
</protein>
<gene>
    <name evidence="1" type="ORF">Cylst_0471</name>
</gene>
<dbReference type="KEGG" id="csg:Cylst_0471"/>
<sequence length="397" mass="42769">MAFFPVKSSLKWTGANGFFRTIAAFVAILLVVLISATPQATASDHQDTTFLATKLTAADLTDLYFFESPTSDNIVLVMDFDPLIVSGETRPFDPNVLYQFKIDNTGDNVEDLVIQFNVNGTGPGQNVTVRGPSSPIKVGTESALVPVTGGGALNQAFTTTNGLNVFVGVRKDPFFFDLERFFQILPDRNYSFQPNPAAPFQVLSFRPAGEAQDTLASFNVHSIIVELPRFMLGNGKIGAWITTSVKTPRLTNGNFAQIERLAVPALNELFMDFKAHNNSNLQTPIKDAPNQSQFIKAFVTAIGRPSGIADAVISVAIPDVIQADVFQTKGSYFGTQLGGNFGGRRLQDDVIDVTASVVFGDAVTGIAVNTYPGLTTDNVGPNNANFLPVFPYLGNPL</sequence>
<accession>K9WQZ2</accession>
<dbReference type="EMBL" id="CP003642">
    <property type="protein sequence ID" value="AFZ22815.1"/>
    <property type="molecule type" value="Genomic_DNA"/>
</dbReference>
<dbReference type="AlphaFoldDB" id="K9WQZ2"/>
<name>K9WQZ2_9NOST</name>
<evidence type="ECO:0000313" key="1">
    <source>
        <dbReference type="EMBL" id="AFZ22815.1"/>
    </source>
</evidence>
<dbReference type="InterPro" id="IPR025566">
    <property type="entry name" value="DUF4331"/>
</dbReference>
<evidence type="ECO:0000313" key="2">
    <source>
        <dbReference type="Proteomes" id="UP000010475"/>
    </source>
</evidence>
<dbReference type="STRING" id="56107.Cylst_0471"/>
<dbReference type="HOGENOM" id="CLU_646952_0_0_3"/>
<keyword evidence="2" id="KW-1185">Reference proteome</keyword>
<organism evidence="1 2">
    <name type="scientific">Cylindrospermum stagnale PCC 7417</name>
    <dbReference type="NCBI Taxonomy" id="56107"/>
    <lineage>
        <taxon>Bacteria</taxon>
        <taxon>Bacillati</taxon>
        <taxon>Cyanobacteriota</taxon>
        <taxon>Cyanophyceae</taxon>
        <taxon>Nostocales</taxon>
        <taxon>Nostocaceae</taxon>
        <taxon>Cylindrospermum</taxon>
    </lineage>
</organism>
<reference evidence="1 2" key="1">
    <citation type="submission" date="2012-06" db="EMBL/GenBank/DDBJ databases">
        <title>Finished chromosome of genome of Cylindrospermum stagnale PCC 7417.</title>
        <authorList>
            <consortium name="US DOE Joint Genome Institute"/>
            <person name="Gugger M."/>
            <person name="Coursin T."/>
            <person name="Rippka R."/>
            <person name="Tandeau De Marsac N."/>
            <person name="Huntemann M."/>
            <person name="Wei C.-L."/>
            <person name="Han J."/>
            <person name="Detter J.C."/>
            <person name="Han C."/>
            <person name="Tapia R."/>
            <person name="Chen A."/>
            <person name="Kyrpides N."/>
            <person name="Mavromatis K."/>
            <person name="Markowitz V."/>
            <person name="Szeto E."/>
            <person name="Ivanova N."/>
            <person name="Pagani I."/>
            <person name="Pati A."/>
            <person name="Goodwin L."/>
            <person name="Nordberg H.P."/>
            <person name="Cantor M.N."/>
            <person name="Hua S.X."/>
            <person name="Woyke T."/>
            <person name="Kerfeld C.A."/>
        </authorList>
    </citation>
    <scope>NUCLEOTIDE SEQUENCE [LARGE SCALE GENOMIC DNA]</scope>
    <source>
        <strain evidence="1 2">PCC 7417</strain>
    </source>
</reference>
<proteinExistence type="predicted"/>
<dbReference type="Proteomes" id="UP000010475">
    <property type="component" value="Chromosome"/>
</dbReference>
<evidence type="ECO:0008006" key="3">
    <source>
        <dbReference type="Google" id="ProtNLM"/>
    </source>
</evidence>
<dbReference type="Pfam" id="PF14224">
    <property type="entry name" value="DUF4331"/>
    <property type="match status" value="2"/>
</dbReference>